<keyword evidence="3" id="KW-0013">ADP-ribosylation</keyword>
<dbReference type="GO" id="GO:0043657">
    <property type="term" value="C:host cell"/>
    <property type="evidence" value="ECO:0007669"/>
    <property type="project" value="UniProtKB-SubCell"/>
</dbReference>
<keyword evidence="5 10" id="KW-0694">RNA-binding</keyword>
<dbReference type="InterPro" id="IPR037195">
    <property type="entry name" value="Nucleocapsid_N"/>
</dbReference>
<dbReference type="PROSITE" id="PS51929">
    <property type="entry name" value="COV_N_CTD"/>
    <property type="match status" value="1"/>
</dbReference>
<dbReference type="EMBL" id="MK720944">
    <property type="protein sequence ID" value="QCX35164.1"/>
    <property type="molecule type" value="Genomic_RNA"/>
</dbReference>
<dbReference type="Proteomes" id="UP000831996">
    <property type="component" value="Segment"/>
</dbReference>
<evidence type="ECO:0000256" key="1">
    <source>
        <dbReference type="ARBA" id="ARBA00004340"/>
    </source>
</evidence>
<keyword evidence="2" id="KW-0597">Phosphoprotein</keyword>
<keyword evidence="8" id="KW-0804">Transcription</keyword>
<dbReference type="PROSITE" id="PS51928">
    <property type="entry name" value="COV_N_NTD"/>
    <property type="match status" value="1"/>
</dbReference>
<evidence type="ECO:0000259" key="14">
    <source>
        <dbReference type="PROSITE" id="PS51929"/>
    </source>
</evidence>
<dbReference type="InterPro" id="IPR001218">
    <property type="entry name" value="Nucleocap_CoV"/>
</dbReference>
<dbReference type="CDD" id="cd21554">
    <property type="entry name" value="CoV_N-NTD"/>
    <property type="match status" value="1"/>
</dbReference>
<evidence type="ECO:0000256" key="3">
    <source>
        <dbReference type="ARBA" id="ARBA00022765"/>
    </source>
</evidence>
<feature type="domain" description="CoV N NTD" evidence="13">
    <location>
        <begin position="19"/>
        <end position="141"/>
    </location>
</feature>
<accession>A0AAE6F9P4</accession>
<evidence type="ECO:0000256" key="7">
    <source>
        <dbReference type="ARBA" id="ARBA00023086"/>
    </source>
</evidence>
<feature type="compositionally biased region" description="Low complexity" evidence="12">
    <location>
        <begin position="142"/>
        <end position="224"/>
    </location>
</feature>
<keyword evidence="6" id="KW-0805">Transcription regulation</keyword>
<comment type="function">
    <text evidence="10">Packages the positive strand viral genome RNA into a helical ribonucleocapsid (RNP) and plays a fundamental role during virion assembly through its interactions with the viral genome and membrane protein M. Plays an important role in enhancing the efficiency of subgenomic viral RNA transcription as well as viral replication.</text>
</comment>
<evidence type="ECO:0000313" key="16">
    <source>
        <dbReference type="Proteomes" id="UP000831996"/>
    </source>
</evidence>
<keyword evidence="4 10" id="KW-0946">Virion</keyword>
<evidence type="ECO:0000256" key="11">
    <source>
        <dbReference type="PROSITE-ProRule" id="PRU01276"/>
    </source>
</evidence>
<comment type="subcellular location">
    <subcellularLocation>
        <location evidence="1">Host cell</location>
    </subcellularLocation>
    <subcellularLocation>
        <location evidence="10">Virion</location>
    </subcellularLocation>
    <text evidence="10">Located inside the virion, complexed with the viral RNA. Probably associates with ER-derived membranes where it participates in viral RNA synthesis and virus budding.</text>
</comment>
<evidence type="ECO:0000256" key="6">
    <source>
        <dbReference type="ARBA" id="ARBA00023015"/>
    </source>
</evidence>
<dbReference type="InterPro" id="IPR037179">
    <property type="entry name" value="Nucleocapsid_C"/>
</dbReference>
<evidence type="ECO:0000259" key="13">
    <source>
        <dbReference type="PROSITE" id="PS51928"/>
    </source>
</evidence>
<dbReference type="SUPFAM" id="SSF110304">
    <property type="entry name" value="Coronavirus RNA-binding domain"/>
    <property type="match status" value="1"/>
</dbReference>
<dbReference type="PIRSF" id="PIRSF003888">
    <property type="entry name" value="Corona_nucleocap"/>
    <property type="match status" value="1"/>
</dbReference>
<feature type="region of interest" description="Disordered" evidence="12">
    <location>
        <begin position="140"/>
        <end position="224"/>
    </location>
</feature>
<evidence type="ECO:0000256" key="8">
    <source>
        <dbReference type="ARBA" id="ARBA00023163"/>
    </source>
</evidence>
<dbReference type="KEGG" id="vg:80510858"/>
<feature type="region of interest" description="Disordered" evidence="12">
    <location>
        <begin position="240"/>
        <end position="280"/>
    </location>
</feature>
<protein>
    <recommendedName>
        <fullName evidence="10">Nucleoprotein</fullName>
    </recommendedName>
</protein>
<name>A0AAE6F9P4_9ALPC</name>
<proteinExistence type="predicted"/>
<evidence type="ECO:0000313" key="15">
    <source>
        <dbReference type="EMBL" id="QCX35164.1"/>
    </source>
</evidence>
<evidence type="ECO:0000256" key="2">
    <source>
        <dbReference type="ARBA" id="ARBA00022553"/>
    </source>
</evidence>
<evidence type="ECO:0000256" key="5">
    <source>
        <dbReference type="ARBA" id="ARBA00022884"/>
    </source>
</evidence>
<dbReference type="CDD" id="cd21595">
    <property type="entry name" value="CoV_N-CTD"/>
    <property type="match status" value="1"/>
</dbReference>
<reference evidence="15 16" key="1">
    <citation type="journal article" date="2019" name="Viruses">
        <title>Novel Bat Alphacoronaviruses in Southern China Support Chinese Horseshoe Bats as an Important Reservoir for Potential Novel Coronaviruses.</title>
        <authorList>
            <person name="Lau S.K.P."/>
            <person name="Wong A.C.P."/>
            <person name="Zhang L."/>
            <person name="Luk H.K.H."/>
            <person name="Kwok J.S.L."/>
            <person name="Ahmed S.S."/>
            <person name="Cai J.P."/>
            <person name="Zhao P.S.H."/>
            <person name="Teng J.L.L."/>
            <person name="Tsui S.K.W."/>
            <person name="Yuen K.Y."/>
            <person name="Woo P.C.Y."/>
        </authorList>
    </citation>
    <scope>NUCLEOTIDE SEQUENCE [LARGE SCALE GENOMIC DNA]</scope>
    <source>
        <strain evidence="15 16">GZ151867</strain>
    </source>
</reference>
<evidence type="ECO:0000256" key="10">
    <source>
        <dbReference type="PIRNR" id="PIRNR003888"/>
    </source>
</evidence>
<sequence length="423" mass="47285">MSVNFAGPSNDSRGRSGRVPLSVFQPIRNNASQPFYKVMPQNAVPTGVGKPSQQIGYWNEQVRWRMVKGQRKDLPSNWHFYFLGTGPHADLSFRTRTPGVFWVAKDGSQTKPTGLGTRSRNQELMRPVFDFALPQSLEIVDASRPNSRANSRARSQSNSSSNSRPQSQNRGSRNQSATRQPQQQQQQRRQTQNNTSRNNNQNGGQRSQSRGRSNTRNGNNSGNNQQDLVAAVREALVGLGITSKPQTSGKNTPKRSKSPAQKTVVEQMGKPTWKRTPHSNEDVTKCFGPRDTHQNFGDSQLVRLGVDYPYYPQLAQLVPSQAAMLFGSEITAHEVGEDIQLTYVYKMKVPKKDPSLVRFLPHIGAFADNVEDVTALDPTATPFTPQLQRLRRHVSMETLADTTHDEDEVEIMDDVIIEDETSA</sequence>
<feature type="domain" description="CoV N CTD" evidence="14">
    <location>
        <begin position="260"/>
        <end position="374"/>
    </location>
</feature>
<dbReference type="GO" id="GO:1990904">
    <property type="term" value="C:ribonucleoprotein complex"/>
    <property type="evidence" value="ECO:0007669"/>
    <property type="project" value="UniProtKB-KW"/>
</dbReference>
<evidence type="ECO:0000256" key="4">
    <source>
        <dbReference type="ARBA" id="ARBA00022844"/>
    </source>
</evidence>
<evidence type="ECO:0000256" key="12">
    <source>
        <dbReference type="SAM" id="MobiDB-lite"/>
    </source>
</evidence>
<dbReference type="InterPro" id="IPR044344">
    <property type="entry name" value="N_prot_C_CoV"/>
</dbReference>
<organism evidence="15 16">
    <name type="scientific">Tylonycteris bat coronavirus HKU33</name>
    <dbReference type="NCBI Taxonomy" id="2586420"/>
    <lineage>
        <taxon>Viruses</taxon>
        <taxon>Riboviria</taxon>
        <taxon>Orthornavirae</taxon>
        <taxon>Pisuviricota</taxon>
        <taxon>Pisoniviricetes</taxon>
        <taxon>Nidovirales</taxon>
        <taxon>Cornidovirineae</taxon>
        <taxon>Coronaviridae</taxon>
        <taxon>Orthocoronavirinae</taxon>
        <taxon>Alphacoronavirus</taxon>
        <taxon>Nyctacovirus</taxon>
        <taxon>Alphacoronavirus tylonycteridis</taxon>
        <taxon>Alphacoronavirus HKU33</taxon>
    </lineage>
</organism>
<dbReference type="GO" id="GO:0003723">
    <property type="term" value="F:RNA binding"/>
    <property type="evidence" value="ECO:0007669"/>
    <property type="project" value="UniProtKB-UniRule"/>
</dbReference>
<dbReference type="GO" id="GO:0019013">
    <property type="term" value="C:viral nucleocapsid"/>
    <property type="evidence" value="ECO:0007669"/>
    <property type="project" value="UniProtKB-UniRule"/>
</dbReference>
<keyword evidence="7 10" id="KW-0543">Viral nucleoprotein</keyword>
<dbReference type="Pfam" id="PF00937">
    <property type="entry name" value="CoV_nucleocap"/>
    <property type="match status" value="2"/>
</dbReference>
<evidence type="ECO:0000256" key="9">
    <source>
        <dbReference type="ARBA" id="ARBA00023274"/>
    </source>
</evidence>
<keyword evidence="16" id="KW-1185">Reference proteome</keyword>
<dbReference type="RefSeq" id="YP_010037564.1">
    <property type="nucleotide sequence ID" value="NC_054015.1"/>
</dbReference>
<gene>
    <name evidence="15" type="primary">N</name>
</gene>
<dbReference type="SUPFAM" id="SSF103068">
    <property type="entry name" value="Nucleocapsid protein dimerization domain"/>
    <property type="match status" value="1"/>
</dbReference>
<dbReference type="GeneID" id="80510858"/>
<dbReference type="InterPro" id="IPR044345">
    <property type="entry name" value="N_prot_N_CoV"/>
</dbReference>
<keyword evidence="9 11" id="KW-0687">Ribonucleoprotein</keyword>